<reference evidence="8" key="4">
    <citation type="submission" date="2023-01" db="EMBL/GenBank/DDBJ databases">
        <title>Draft genome sequence of Methylobacterium oxalidis strain NBRC 107715.</title>
        <authorList>
            <person name="Sun Q."/>
            <person name="Mori K."/>
        </authorList>
    </citation>
    <scope>NUCLEOTIDE SEQUENCE</scope>
    <source>
        <strain evidence="8">NBRC 107715</strain>
    </source>
</reference>
<evidence type="ECO:0000256" key="3">
    <source>
        <dbReference type="ARBA" id="ARBA00022729"/>
    </source>
</evidence>
<accession>A0A512J6F7</accession>
<evidence type="ECO:0000259" key="6">
    <source>
        <dbReference type="Pfam" id="PF13458"/>
    </source>
</evidence>
<keyword evidence="4" id="KW-0029">Amino-acid transport</keyword>
<feature type="signal peptide" evidence="5">
    <location>
        <begin position="1"/>
        <end position="26"/>
    </location>
</feature>
<dbReference type="Proteomes" id="UP000321960">
    <property type="component" value="Unassembled WGS sequence"/>
</dbReference>
<keyword evidence="2" id="KW-0813">Transport</keyword>
<sequence length="370" mass="38322">MSIRRLVLSLAVAAGFSAPGACTALAEVVVGVAVPRSGAYVAIGEQVLRGIEAAARDANNAGGLNGETIVLDVQDDACDSNKATAVANHFVQSKVGLVVGHVCSNASIAASEVYAASGVVMITAASVAARLTDRGLPTIFRVCGRDDDQARLSATVLAERFRDRKIALIQDLTPASRALAAATKDNLNRIGINEAMSVAFSPSDADDAALADRLKGAGIDVVYYGGDAAEMGRLVRISAERGFRPQWFGTSAIATQEFARIAGPASNGVLMTFYLDPSRQPAAAAVVQAFKADGVDPTGSTIYGYAALQALVAAGNFARASDPRTIAATLHRERFDLVLGPVGFDAKGDVTAQGYVIYVWKDGAFTPAGK</sequence>
<reference evidence="7 9" key="3">
    <citation type="submission" date="2019-07" db="EMBL/GenBank/DDBJ databases">
        <title>Whole genome shotgun sequence of Methylobacterium oxalidis NBRC 107715.</title>
        <authorList>
            <person name="Hosoyama A."/>
            <person name="Uohara A."/>
            <person name="Ohji S."/>
            <person name="Ichikawa N."/>
        </authorList>
    </citation>
    <scope>NUCLEOTIDE SEQUENCE [LARGE SCALE GENOMIC DNA]</scope>
    <source>
        <strain evidence="7 9">NBRC 107715</strain>
    </source>
</reference>
<evidence type="ECO:0000256" key="2">
    <source>
        <dbReference type="ARBA" id="ARBA00022448"/>
    </source>
</evidence>
<dbReference type="OrthoDB" id="9768386at2"/>
<evidence type="ECO:0000313" key="7">
    <source>
        <dbReference type="EMBL" id="GEP05490.1"/>
    </source>
</evidence>
<dbReference type="AlphaFoldDB" id="A0A512J6F7"/>
<comment type="similarity">
    <text evidence="1">Belongs to the leucine-binding protein family.</text>
</comment>
<feature type="chain" id="PRO_5021705457" evidence="5">
    <location>
        <begin position="27"/>
        <end position="370"/>
    </location>
</feature>
<organism evidence="7 9">
    <name type="scientific">Methylobacterium oxalidis</name>
    <dbReference type="NCBI Taxonomy" id="944322"/>
    <lineage>
        <taxon>Bacteria</taxon>
        <taxon>Pseudomonadati</taxon>
        <taxon>Pseudomonadota</taxon>
        <taxon>Alphaproteobacteria</taxon>
        <taxon>Hyphomicrobiales</taxon>
        <taxon>Methylobacteriaceae</taxon>
        <taxon>Methylobacterium</taxon>
    </lineage>
</organism>
<dbReference type="InterPro" id="IPR000709">
    <property type="entry name" value="Leu_Ile_Val-bd"/>
</dbReference>
<dbReference type="PANTHER" id="PTHR47151">
    <property type="entry name" value="LEU/ILE/VAL-BINDING ABC TRANSPORTER SUBUNIT"/>
    <property type="match status" value="1"/>
</dbReference>
<evidence type="ECO:0000313" key="10">
    <source>
        <dbReference type="Proteomes" id="UP001156856"/>
    </source>
</evidence>
<protein>
    <submittedName>
        <fullName evidence="7">Branched chain amino acid ABC transporter substrate-binding protein</fullName>
    </submittedName>
</protein>
<evidence type="ECO:0000256" key="1">
    <source>
        <dbReference type="ARBA" id="ARBA00010062"/>
    </source>
</evidence>
<evidence type="ECO:0000313" key="9">
    <source>
        <dbReference type="Proteomes" id="UP000321960"/>
    </source>
</evidence>
<evidence type="ECO:0000256" key="5">
    <source>
        <dbReference type="SAM" id="SignalP"/>
    </source>
</evidence>
<dbReference type="Proteomes" id="UP001156856">
    <property type="component" value="Unassembled WGS sequence"/>
</dbReference>
<reference evidence="8" key="1">
    <citation type="journal article" date="2014" name="Int. J. Syst. Evol. Microbiol.">
        <title>Complete genome of a new Firmicutes species belonging to the dominant human colonic microbiota ('Ruminococcus bicirculans') reveals two chromosomes and a selective capacity to utilize plant glucans.</title>
        <authorList>
            <consortium name="NISC Comparative Sequencing Program"/>
            <person name="Wegmann U."/>
            <person name="Louis P."/>
            <person name="Goesmann A."/>
            <person name="Henrissat B."/>
            <person name="Duncan S.H."/>
            <person name="Flint H.J."/>
        </authorList>
    </citation>
    <scope>NUCLEOTIDE SEQUENCE</scope>
    <source>
        <strain evidence="8">NBRC 107715</strain>
    </source>
</reference>
<dbReference type="InterPro" id="IPR028082">
    <property type="entry name" value="Peripla_BP_I"/>
</dbReference>
<dbReference type="GO" id="GO:0006865">
    <property type="term" value="P:amino acid transport"/>
    <property type="evidence" value="ECO:0007669"/>
    <property type="project" value="UniProtKB-KW"/>
</dbReference>
<name>A0A512J6F7_9HYPH</name>
<reference evidence="10" key="2">
    <citation type="journal article" date="2019" name="Int. J. Syst. Evol. Microbiol.">
        <title>The Global Catalogue of Microorganisms (GCM) 10K type strain sequencing project: providing services to taxonomists for standard genome sequencing and annotation.</title>
        <authorList>
            <consortium name="The Broad Institute Genomics Platform"/>
            <consortium name="The Broad Institute Genome Sequencing Center for Infectious Disease"/>
            <person name="Wu L."/>
            <person name="Ma J."/>
        </authorList>
    </citation>
    <scope>NUCLEOTIDE SEQUENCE [LARGE SCALE GENOMIC DNA]</scope>
    <source>
        <strain evidence="10">NBRC 107715</strain>
    </source>
</reference>
<keyword evidence="3 5" id="KW-0732">Signal</keyword>
<comment type="caution">
    <text evidence="7">The sequence shown here is derived from an EMBL/GenBank/DDBJ whole genome shotgun (WGS) entry which is preliminary data.</text>
</comment>
<proteinExistence type="inferred from homology"/>
<feature type="domain" description="Leucine-binding protein" evidence="6">
    <location>
        <begin position="28"/>
        <end position="363"/>
    </location>
</feature>
<dbReference type="PRINTS" id="PR00337">
    <property type="entry name" value="LEUILEVALBP"/>
</dbReference>
<dbReference type="RefSeq" id="WP_147027051.1">
    <property type="nucleotide sequence ID" value="NZ_BJZU01000071.1"/>
</dbReference>
<dbReference type="InterPro" id="IPR028081">
    <property type="entry name" value="Leu-bd"/>
</dbReference>
<dbReference type="SUPFAM" id="SSF53822">
    <property type="entry name" value="Periplasmic binding protein-like I"/>
    <property type="match status" value="1"/>
</dbReference>
<dbReference type="Gene3D" id="3.40.50.2300">
    <property type="match status" value="2"/>
</dbReference>
<dbReference type="EMBL" id="BJZU01000071">
    <property type="protein sequence ID" value="GEP05490.1"/>
    <property type="molecule type" value="Genomic_DNA"/>
</dbReference>
<dbReference type="PANTHER" id="PTHR47151:SF2">
    <property type="entry name" value="AMINO ACID BINDING PROTEIN"/>
    <property type="match status" value="1"/>
</dbReference>
<keyword evidence="10" id="KW-1185">Reference proteome</keyword>
<evidence type="ECO:0000313" key="8">
    <source>
        <dbReference type="EMBL" id="GLS63068.1"/>
    </source>
</evidence>
<dbReference type="EMBL" id="BSPK01000018">
    <property type="protein sequence ID" value="GLS63068.1"/>
    <property type="molecule type" value="Genomic_DNA"/>
</dbReference>
<dbReference type="CDD" id="cd06342">
    <property type="entry name" value="PBP1_ABC_LIVBP-like"/>
    <property type="match status" value="1"/>
</dbReference>
<dbReference type="Pfam" id="PF13458">
    <property type="entry name" value="Peripla_BP_6"/>
    <property type="match status" value="1"/>
</dbReference>
<gene>
    <name evidence="8" type="ORF">GCM10007888_14490</name>
    <name evidence="7" type="ORF">MOX02_35280</name>
</gene>
<evidence type="ECO:0000256" key="4">
    <source>
        <dbReference type="ARBA" id="ARBA00022970"/>
    </source>
</evidence>